<comment type="caution">
    <text evidence="2">The sequence shown here is derived from an EMBL/GenBank/DDBJ whole genome shotgun (WGS) entry which is preliminary data.</text>
</comment>
<dbReference type="GO" id="GO:0008081">
    <property type="term" value="F:phosphoric diester hydrolase activity"/>
    <property type="evidence" value="ECO:0007669"/>
    <property type="project" value="UniProtKB-ARBA"/>
</dbReference>
<dbReference type="EMBL" id="QUSW01000004">
    <property type="protein sequence ID" value="RQP23563.1"/>
    <property type="molecule type" value="Genomic_DNA"/>
</dbReference>
<reference evidence="2 3" key="2">
    <citation type="submission" date="2018-12" db="EMBL/GenBank/DDBJ databases">
        <title>Rhizobacter gummiphilus sp. nov., a rubber-degrading bacterium isolated from the soil of a botanical garden in Japan.</title>
        <authorList>
            <person name="Shunsuke S.S."/>
        </authorList>
    </citation>
    <scope>NUCLEOTIDE SEQUENCE [LARGE SCALE GENOMIC DNA]</scope>
    <source>
        <strain evidence="2 3">S-16</strain>
    </source>
</reference>
<protein>
    <submittedName>
        <fullName evidence="2">HD domain-containing protein</fullName>
    </submittedName>
</protein>
<dbReference type="InterPro" id="IPR037522">
    <property type="entry name" value="HD_GYP_dom"/>
</dbReference>
<dbReference type="Gene3D" id="1.10.3210.10">
    <property type="entry name" value="Hypothetical protein af1432"/>
    <property type="match status" value="1"/>
</dbReference>
<dbReference type="SUPFAM" id="SSF109604">
    <property type="entry name" value="HD-domain/PDEase-like"/>
    <property type="match status" value="1"/>
</dbReference>
<dbReference type="Pfam" id="PF13487">
    <property type="entry name" value="HD_5"/>
    <property type="match status" value="1"/>
</dbReference>
<evidence type="ECO:0000313" key="3">
    <source>
        <dbReference type="Proteomes" id="UP000267464"/>
    </source>
</evidence>
<dbReference type="PANTHER" id="PTHR43155">
    <property type="entry name" value="CYCLIC DI-GMP PHOSPHODIESTERASE PA4108-RELATED"/>
    <property type="match status" value="1"/>
</dbReference>
<accession>A0A3N7HPD6</accession>
<dbReference type="RefSeq" id="WP_124541282.1">
    <property type="nucleotide sequence ID" value="NZ_QUSW01000004.1"/>
</dbReference>
<dbReference type="PROSITE" id="PS51832">
    <property type="entry name" value="HD_GYP"/>
    <property type="match status" value="1"/>
</dbReference>
<dbReference type="CDD" id="cd00077">
    <property type="entry name" value="HDc"/>
    <property type="match status" value="1"/>
</dbReference>
<dbReference type="InterPro" id="IPR003607">
    <property type="entry name" value="HD/PDEase_dom"/>
</dbReference>
<dbReference type="PANTHER" id="PTHR43155:SF2">
    <property type="entry name" value="CYCLIC DI-GMP PHOSPHODIESTERASE PA4108"/>
    <property type="match status" value="1"/>
</dbReference>
<proteinExistence type="predicted"/>
<dbReference type="AlphaFoldDB" id="A0A3N7HPD6"/>
<reference evidence="2 3" key="1">
    <citation type="submission" date="2018-08" db="EMBL/GenBank/DDBJ databases">
        <authorList>
            <person name="Khan S.A."/>
            <person name="Jeon C.O."/>
            <person name="Chun B.H."/>
            <person name="Jeong S.E."/>
        </authorList>
    </citation>
    <scope>NUCLEOTIDE SEQUENCE [LARGE SCALE GENOMIC DNA]</scope>
    <source>
        <strain evidence="2 3">S-16</strain>
    </source>
</reference>
<evidence type="ECO:0000313" key="2">
    <source>
        <dbReference type="EMBL" id="RQP23563.1"/>
    </source>
</evidence>
<gene>
    <name evidence="2" type="ORF">DZC73_15545</name>
</gene>
<feature type="domain" description="HD-GYP" evidence="1">
    <location>
        <begin position="106"/>
        <end position="303"/>
    </location>
</feature>
<name>A0A3N7HPD6_9BURK</name>
<evidence type="ECO:0000259" key="1">
    <source>
        <dbReference type="PROSITE" id="PS51832"/>
    </source>
</evidence>
<sequence length="433" mass="48002">MDVSDEVNRHYLDHVVATSETQLVEASEDILARNGMKLLAKGARIDANVRDRLLSHKLRKPLEECVRVTGGINLRLSQAAEQLLHASDALHHLCGSRAESFVAAMRRVRLTQPVESLLTVYCEHRSDKLNHAVTVCLLAQSLAAEVMRDRPEEAATLVLAGLLHDVGELYIDPAFLAKGVRLAPEQWRHIVTHPIVAHRLLKDMQGAGIAVAQAVLQHHERLDGFGYPLRLQADKFTMNGQVLATAELLVGLIESGHPRPLTRASIAMKLIPGEFGRGFINAISNAAHQESASATIHNTTELMMSSLPRVQRIQATLQRFRAGQETLIKQMGVMSDKVKPVIAQGMDRLKSIQVAFSSTGMDAGRPEELIAQLCLQPDPHLHMELTTILREIEWRLKELERESMLRTQLASPAEWPAIEQLIHLMKGKAKSPA</sequence>
<dbReference type="OrthoDB" id="9780948at2"/>
<dbReference type="Proteomes" id="UP000267464">
    <property type="component" value="Unassembled WGS sequence"/>
</dbReference>
<keyword evidence="3" id="KW-1185">Reference proteome</keyword>
<organism evidence="2 3">
    <name type="scientific">Piscinibacter terrae</name>
    <dbReference type="NCBI Taxonomy" id="2496871"/>
    <lineage>
        <taxon>Bacteria</taxon>
        <taxon>Pseudomonadati</taxon>
        <taxon>Pseudomonadota</taxon>
        <taxon>Betaproteobacteria</taxon>
        <taxon>Burkholderiales</taxon>
        <taxon>Sphaerotilaceae</taxon>
        <taxon>Piscinibacter</taxon>
    </lineage>
</organism>